<dbReference type="GO" id="GO:0008168">
    <property type="term" value="F:methyltransferase activity"/>
    <property type="evidence" value="ECO:0007669"/>
    <property type="project" value="UniProtKB-KW"/>
</dbReference>
<dbReference type="GO" id="GO:0032259">
    <property type="term" value="P:methylation"/>
    <property type="evidence" value="ECO:0007669"/>
    <property type="project" value="UniProtKB-KW"/>
</dbReference>
<name>A0A0S7YDT7_UNCT6</name>
<dbReference type="SUPFAM" id="SSF53335">
    <property type="entry name" value="S-adenosyl-L-methionine-dependent methyltransferases"/>
    <property type="match status" value="1"/>
</dbReference>
<evidence type="ECO:0000256" key="1">
    <source>
        <dbReference type="ARBA" id="ARBA00022603"/>
    </source>
</evidence>
<gene>
    <name evidence="4" type="ORF">AMJ52_05055</name>
</gene>
<dbReference type="CDD" id="cd02440">
    <property type="entry name" value="AdoMet_MTases"/>
    <property type="match status" value="1"/>
</dbReference>
<dbReference type="PANTHER" id="PTHR44942:SF4">
    <property type="entry name" value="METHYLTRANSFERASE TYPE 11 DOMAIN-CONTAINING PROTEIN"/>
    <property type="match status" value="1"/>
</dbReference>
<keyword evidence="1" id="KW-0489">Methyltransferase</keyword>
<dbReference type="InterPro" id="IPR051052">
    <property type="entry name" value="Diverse_substrate_MTase"/>
</dbReference>
<dbReference type="Proteomes" id="UP000051012">
    <property type="component" value="Unassembled WGS sequence"/>
</dbReference>
<dbReference type="InterPro" id="IPR029063">
    <property type="entry name" value="SAM-dependent_MTases_sf"/>
</dbReference>
<protein>
    <recommendedName>
        <fullName evidence="3">Methyltransferase domain-containing protein</fullName>
    </recommendedName>
</protein>
<evidence type="ECO:0000313" key="5">
    <source>
        <dbReference type="Proteomes" id="UP000051012"/>
    </source>
</evidence>
<keyword evidence="2" id="KW-0808">Transferase</keyword>
<evidence type="ECO:0000313" key="4">
    <source>
        <dbReference type="EMBL" id="KPJ72806.1"/>
    </source>
</evidence>
<feature type="domain" description="Methyltransferase" evidence="3">
    <location>
        <begin position="49"/>
        <end position="140"/>
    </location>
</feature>
<dbReference type="PANTHER" id="PTHR44942">
    <property type="entry name" value="METHYLTRANSF_11 DOMAIN-CONTAINING PROTEIN"/>
    <property type="match status" value="1"/>
</dbReference>
<sequence length="268" mass="30958">MKDKKVIYDGREIDWGKTSADYSLYRPGYPNSFYDKLAALGIGLKGQRVLDLGTGTGVLARNFAKRGCKVTAVDISENQISAAQKLAKEERLDINFFVRAAESTHLPDKAFDVITAGSCWLYFDKSIIIPEVKRLLDPHGFLMKCSIVWLPYEDKIAQKTEELILRYNPHWTGAGFTFKPEIHIVPEWSLADFQMTSFHMYRVYIEFTYETWRGRIRACRGVGASLLQKEIKEFDKEHAQLLNKIADEKFNILHLIWFHVFQVKKPID</sequence>
<comment type="caution">
    <text evidence="4">The sequence shown here is derived from an EMBL/GenBank/DDBJ whole genome shotgun (WGS) entry which is preliminary data.</text>
</comment>
<evidence type="ECO:0000256" key="2">
    <source>
        <dbReference type="ARBA" id="ARBA00022679"/>
    </source>
</evidence>
<dbReference type="AlphaFoldDB" id="A0A0S7YDT7"/>
<accession>A0A0S7YDT7</accession>
<dbReference type="InterPro" id="IPR041698">
    <property type="entry name" value="Methyltransf_25"/>
</dbReference>
<proteinExistence type="predicted"/>
<dbReference type="Gene3D" id="3.40.50.150">
    <property type="entry name" value="Vaccinia Virus protein VP39"/>
    <property type="match status" value="1"/>
</dbReference>
<organism evidence="4 5">
    <name type="scientific">candidate division TA06 bacterium DG_78</name>
    <dbReference type="NCBI Taxonomy" id="1703772"/>
    <lineage>
        <taxon>Bacteria</taxon>
        <taxon>Bacteria division TA06</taxon>
    </lineage>
</organism>
<reference evidence="4 5" key="1">
    <citation type="journal article" date="2015" name="Microbiome">
        <title>Genomic resolution of linkages in carbon, nitrogen, and sulfur cycling among widespread estuary sediment bacteria.</title>
        <authorList>
            <person name="Baker B.J."/>
            <person name="Lazar C.S."/>
            <person name="Teske A.P."/>
            <person name="Dick G.J."/>
        </authorList>
    </citation>
    <scope>NUCLEOTIDE SEQUENCE [LARGE SCALE GENOMIC DNA]</scope>
    <source>
        <strain evidence="4">DG_78</strain>
    </source>
</reference>
<evidence type="ECO:0000259" key="3">
    <source>
        <dbReference type="Pfam" id="PF13649"/>
    </source>
</evidence>
<dbReference type="Pfam" id="PF13649">
    <property type="entry name" value="Methyltransf_25"/>
    <property type="match status" value="1"/>
</dbReference>
<dbReference type="EMBL" id="LJNI01000054">
    <property type="protein sequence ID" value="KPJ72806.1"/>
    <property type="molecule type" value="Genomic_DNA"/>
</dbReference>